<proteinExistence type="predicted"/>
<reference evidence="1" key="1">
    <citation type="submission" date="2021-06" db="EMBL/GenBank/DDBJ databases">
        <authorList>
            <person name="Kallberg Y."/>
            <person name="Tangrot J."/>
            <person name="Rosling A."/>
        </authorList>
    </citation>
    <scope>NUCLEOTIDE SEQUENCE</scope>
    <source>
        <strain evidence="1">FL130A</strain>
    </source>
</reference>
<evidence type="ECO:0000313" key="1">
    <source>
        <dbReference type="EMBL" id="CAG8740758.1"/>
    </source>
</evidence>
<keyword evidence="2" id="KW-1185">Reference proteome</keyword>
<feature type="non-terminal residue" evidence="1">
    <location>
        <position position="45"/>
    </location>
</feature>
<comment type="caution">
    <text evidence="1">The sequence shown here is derived from an EMBL/GenBank/DDBJ whole genome shotgun (WGS) entry which is preliminary data.</text>
</comment>
<sequence length="45" mass="5344">QAKEQVSKVEWKSQNNKFVWTSEWTRASKRKLTSNDESEARTSEQ</sequence>
<accession>A0A9N9NKZ4</accession>
<organism evidence="1 2">
    <name type="scientific">Ambispora leptoticha</name>
    <dbReference type="NCBI Taxonomy" id="144679"/>
    <lineage>
        <taxon>Eukaryota</taxon>
        <taxon>Fungi</taxon>
        <taxon>Fungi incertae sedis</taxon>
        <taxon>Mucoromycota</taxon>
        <taxon>Glomeromycotina</taxon>
        <taxon>Glomeromycetes</taxon>
        <taxon>Archaeosporales</taxon>
        <taxon>Ambisporaceae</taxon>
        <taxon>Ambispora</taxon>
    </lineage>
</organism>
<evidence type="ECO:0000313" key="2">
    <source>
        <dbReference type="Proteomes" id="UP000789508"/>
    </source>
</evidence>
<protein>
    <submittedName>
        <fullName evidence="1">3164_t:CDS:1</fullName>
    </submittedName>
</protein>
<gene>
    <name evidence="1" type="ORF">ALEPTO_LOCUS12952</name>
</gene>
<dbReference type="Proteomes" id="UP000789508">
    <property type="component" value="Unassembled WGS sequence"/>
</dbReference>
<dbReference type="EMBL" id="CAJVPS010035158">
    <property type="protein sequence ID" value="CAG8740758.1"/>
    <property type="molecule type" value="Genomic_DNA"/>
</dbReference>
<dbReference type="AlphaFoldDB" id="A0A9N9NKZ4"/>
<name>A0A9N9NKZ4_9GLOM</name>
<feature type="non-terminal residue" evidence="1">
    <location>
        <position position="1"/>
    </location>
</feature>